<accession>X1M8P7</accession>
<evidence type="ECO:0000313" key="1">
    <source>
        <dbReference type="EMBL" id="GAI02739.1"/>
    </source>
</evidence>
<feature type="non-terminal residue" evidence="1">
    <location>
        <position position="1"/>
    </location>
</feature>
<comment type="caution">
    <text evidence="1">The sequence shown here is derived from an EMBL/GenBank/DDBJ whole genome shotgun (WGS) entry which is preliminary data.</text>
</comment>
<dbReference type="EMBL" id="BARV01009600">
    <property type="protein sequence ID" value="GAI02739.1"/>
    <property type="molecule type" value="Genomic_DNA"/>
</dbReference>
<sequence>FVDEDGRGIDDWEAPDIETIEEAIEAIDLPHDEIIEVGKVMP</sequence>
<proteinExistence type="predicted"/>
<organism evidence="1">
    <name type="scientific">marine sediment metagenome</name>
    <dbReference type="NCBI Taxonomy" id="412755"/>
    <lineage>
        <taxon>unclassified sequences</taxon>
        <taxon>metagenomes</taxon>
        <taxon>ecological metagenomes</taxon>
    </lineage>
</organism>
<protein>
    <submittedName>
        <fullName evidence="1">Uncharacterized protein</fullName>
    </submittedName>
</protein>
<reference evidence="1" key="1">
    <citation type="journal article" date="2014" name="Front. Microbiol.">
        <title>High frequency of phylogenetically diverse reductive dehalogenase-homologous genes in deep subseafloor sedimentary metagenomes.</title>
        <authorList>
            <person name="Kawai M."/>
            <person name="Futagami T."/>
            <person name="Toyoda A."/>
            <person name="Takaki Y."/>
            <person name="Nishi S."/>
            <person name="Hori S."/>
            <person name="Arai W."/>
            <person name="Tsubouchi T."/>
            <person name="Morono Y."/>
            <person name="Uchiyama I."/>
            <person name="Ito T."/>
            <person name="Fujiyama A."/>
            <person name="Inagaki F."/>
            <person name="Takami H."/>
        </authorList>
    </citation>
    <scope>NUCLEOTIDE SEQUENCE</scope>
    <source>
        <strain evidence="1">Expedition CK06-06</strain>
    </source>
</reference>
<name>X1M8P7_9ZZZZ</name>
<gene>
    <name evidence="1" type="ORF">S06H3_18879</name>
</gene>
<dbReference type="AlphaFoldDB" id="X1M8P7"/>